<keyword evidence="2" id="KW-0732">Signal</keyword>
<evidence type="ECO:0000313" key="3">
    <source>
        <dbReference type="EMBL" id="PNV75678.1"/>
    </source>
</evidence>
<evidence type="ECO:0000256" key="2">
    <source>
        <dbReference type="SAM" id="SignalP"/>
    </source>
</evidence>
<accession>A0ABX4YK90</accession>
<sequence>MQYCRTLIFLTLLLYSVIPLSAQQTGGTSSKELDQPEWTPEPDRKTRFGKDEPMVVSDGKKQPKITNFLVYGATIGSPGSANLNLGYYYKDIVIRASGMHWRPHWWGGQVDLGYSFWKTPVIAHSISVVAGAFAVDPYAPQVAHGGQNSYPTAIDVPGYQHRNPTFEDTIIRSAVANQNPTLETYLEYKSRDNQKVHLSQRYIGLTYDILLGNFFLQVGAGIGQGNYTNPQLLLQMGYMFDTRSSQ</sequence>
<proteinExistence type="predicted"/>
<gene>
    <name evidence="3" type="ORF">BES34_006435</name>
</gene>
<reference evidence="3" key="1">
    <citation type="submission" date="2018-01" db="EMBL/GenBank/DDBJ databases">
        <title>Genomic characterization of Leptospira inadai serogroup Lyme isolated from captured rat in Brazil and comparative analysis with human reference strain.</title>
        <authorList>
            <person name="Moreno L.Z."/>
            <person name="Loureiro A.P."/>
            <person name="Miraglia F."/>
            <person name="Kremer F.S."/>
            <person name="Eslabao M.R."/>
            <person name="Dellagostin O.A."/>
            <person name="Lilenbaum W."/>
            <person name="Moreno A.M."/>
        </authorList>
    </citation>
    <scope>NUCLEOTIDE SEQUENCE [LARGE SCALE GENOMIC DNA]</scope>
    <source>
        <strain evidence="3">M34/99</strain>
    </source>
</reference>
<dbReference type="EMBL" id="MCRM02000005">
    <property type="protein sequence ID" value="PNV75678.1"/>
    <property type="molecule type" value="Genomic_DNA"/>
</dbReference>
<evidence type="ECO:0000313" key="4">
    <source>
        <dbReference type="Proteomes" id="UP000094669"/>
    </source>
</evidence>
<feature type="region of interest" description="Disordered" evidence="1">
    <location>
        <begin position="24"/>
        <end position="49"/>
    </location>
</feature>
<feature type="signal peptide" evidence="2">
    <location>
        <begin position="1"/>
        <end position="22"/>
    </location>
</feature>
<keyword evidence="4" id="KW-1185">Reference proteome</keyword>
<name>A0ABX4YK90_9LEPT</name>
<feature type="chain" id="PRO_5047073216" evidence="2">
    <location>
        <begin position="23"/>
        <end position="246"/>
    </location>
</feature>
<dbReference type="RefSeq" id="WP_010418915.1">
    <property type="nucleotide sequence ID" value="NZ_MCRM02000005.1"/>
</dbReference>
<protein>
    <submittedName>
        <fullName evidence="3">Uncharacterized protein</fullName>
    </submittedName>
</protein>
<organism evidence="3 4">
    <name type="scientific">Leptospira inadai serovar Lyme</name>
    <dbReference type="NCBI Taxonomy" id="293084"/>
    <lineage>
        <taxon>Bacteria</taxon>
        <taxon>Pseudomonadati</taxon>
        <taxon>Spirochaetota</taxon>
        <taxon>Spirochaetia</taxon>
        <taxon>Leptospirales</taxon>
        <taxon>Leptospiraceae</taxon>
        <taxon>Leptospira</taxon>
    </lineage>
</organism>
<dbReference type="Proteomes" id="UP000094669">
    <property type="component" value="Unassembled WGS sequence"/>
</dbReference>
<evidence type="ECO:0000256" key="1">
    <source>
        <dbReference type="SAM" id="MobiDB-lite"/>
    </source>
</evidence>
<comment type="caution">
    <text evidence="3">The sequence shown here is derived from an EMBL/GenBank/DDBJ whole genome shotgun (WGS) entry which is preliminary data.</text>
</comment>